<accession>A0A1G7G5Z5</accession>
<protein>
    <submittedName>
        <fullName evidence="6">DNA-binding transcriptional regulator, LysR family</fullName>
    </submittedName>
</protein>
<dbReference type="PROSITE" id="PS50931">
    <property type="entry name" value="HTH_LYSR"/>
    <property type="match status" value="1"/>
</dbReference>
<dbReference type="Proteomes" id="UP000198994">
    <property type="component" value="Unassembled WGS sequence"/>
</dbReference>
<dbReference type="InterPro" id="IPR058163">
    <property type="entry name" value="LysR-type_TF_proteobact-type"/>
</dbReference>
<evidence type="ECO:0000256" key="1">
    <source>
        <dbReference type="ARBA" id="ARBA00009437"/>
    </source>
</evidence>
<keyword evidence="7" id="KW-1185">Reference proteome</keyword>
<dbReference type="SUPFAM" id="SSF46785">
    <property type="entry name" value="Winged helix' DNA-binding domain"/>
    <property type="match status" value="1"/>
</dbReference>
<comment type="similarity">
    <text evidence="1">Belongs to the LysR transcriptional regulatory family.</text>
</comment>
<dbReference type="Gene3D" id="3.40.190.290">
    <property type="match status" value="1"/>
</dbReference>
<evidence type="ECO:0000259" key="5">
    <source>
        <dbReference type="PROSITE" id="PS50931"/>
    </source>
</evidence>
<keyword evidence="2" id="KW-0805">Transcription regulation</keyword>
<feature type="domain" description="HTH lysR-type" evidence="5">
    <location>
        <begin position="5"/>
        <end position="62"/>
    </location>
</feature>
<dbReference type="EMBL" id="FNAV01000008">
    <property type="protein sequence ID" value="SDE83540.1"/>
    <property type="molecule type" value="Genomic_DNA"/>
</dbReference>
<dbReference type="GO" id="GO:0043565">
    <property type="term" value="F:sequence-specific DNA binding"/>
    <property type="evidence" value="ECO:0007669"/>
    <property type="project" value="TreeGrafter"/>
</dbReference>
<sequence length="299" mass="33196">MTQDFDWGAMEWFLAIARTGRLTLAAQKLGIDHTTLSRRVKTLEEALDARLFDRTVSGYSLTPQGERFLAAAQRVETIALQAASDISGETSRIAGTVRIGAPEGFGSSFLAPALVRLGQAQPGLKLELVTLPRQFSLTKREADMAVSLARPSKGRLHAHKLTNYELGLYGSHGYLRERGRPETLSDLRHHGILGYIQDLIYARELDYIPQLSRDIAPWLTSSSLPAQMNMTLAGGGLCVLPRFLAHDHAGLEQVLPDEVRLGRSFWLVVHSELRDLSRIRICSEFITEEVRSAGALFQY</sequence>
<dbReference type="Pfam" id="PF03466">
    <property type="entry name" value="LysR_substrate"/>
    <property type="match status" value="1"/>
</dbReference>
<dbReference type="InterPro" id="IPR036388">
    <property type="entry name" value="WH-like_DNA-bd_sf"/>
</dbReference>
<proteinExistence type="inferred from homology"/>
<keyword evidence="4" id="KW-0804">Transcription</keyword>
<dbReference type="InterPro" id="IPR000847">
    <property type="entry name" value="LysR_HTH_N"/>
</dbReference>
<dbReference type="Pfam" id="PF00126">
    <property type="entry name" value="HTH_1"/>
    <property type="match status" value="1"/>
</dbReference>
<reference evidence="7" key="1">
    <citation type="submission" date="2016-10" db="EMBL/GenBank/DDBJ databases">
        <authorList>
            <person name="Varghese N."/>
            <person name="Submissions S."/>
        </authorList>
    </citation>
    <scope>NUCLEOTIDE SEQUENCE [LARGE SCALE GENOMIC DNA]</scope>
    <source>
        <strain evidence="7">DSM 10146</strain>
    </source>
</reference>
<evidence type="ECO:0000256" key="4">
    <source>
        <dbReference type="ARBA" id="ARBA00023163"/>
    </source>
</evidence>
<dbReference type="InterPro" id="IPR005119">
    <property type="entry name" value="LysR_subst-bd"/>
</dbReference>
<dbReference type="STRING" id="282683.SAMN04488105_108149"/>
<dbReference type="Gene3D" id="1.10.10.10">
    <property type="entry name" value="Winged helix-like DNA-binding domain superfamily/Winged helix DNA-binding domain"/>
    <property type="match status" value="1"/>
</dbReference>
<dbReference type="InterPro" id="IPR036390">
    <property type="entry name" value="WH_DNA-bd_sf"/>
</dbReference>
<evidence type="ECO:0000256" key="3">
    <source>
        <dbReference type="ARBA" id="ARBA00023125"/>
    </source>
</evidence>
<dbReference type="PANTHER" id="PTHR30537:SF3">
    <property type="entry name" value="TRANSCRIPTIONAL REGULATORY PROTEIN"/>
    <property type="match status" value="1"/>
</dbReference>
<dbReference type="GO" id="GO:0006351">
    <property type="term" value="P:DNA-templated transcription"/>
    <property type="evidence" value="ECO:0007669"/>
    <property type="project" value="TreeGrafter"/>
</dbReference>
<dbReference type="SUPFAM" id="SSF53850">
    <property type="entry name" value="Periplasmic binding protein-like II"/>
    <property type="match status" value="1"/>
</dbReference>
<evidence type="ECO:0000313" key="6">
    <source>
        <dbReference type="EMBL" id="SDE83540.1"/>
    </source>
</evidence>
<name>A0A1G7G5Z5_9RHOB</name>
<dbReference type="AlphaFoldDB" id="A0A1G7G5Z5"/>
<keyword evidence="3 6" id="KW-0238">DNA-binding</keyword>
<evidence type="ECO:0000256" key="2">
    <source>
        <dbReference type="ARBA" id="ARBA00023015"/>
    </source>
</evidence>
<dbReference type="GO" id="GO:0003700">
    <property type="term" value="F:DNA-binding transcription factor activity"/>
    <property type="evidence" value="ECO:0007669"/>
    <property type="project" value="InterPro"/>
</dbReference>
<dbReference type="PANTHER" id="PTHR30537">
    <property type="entry name" value="HTH-TYPE TRANSCRIPTIONAL REGULATOR"/>
    <property type="match status" value="1"/>
</dbReference>
<evidence type="ECO:0000313" key="7">
    <source>
        <dbReference type="Proteomes" id="UP000198994"/>
    </source>
</evidence>
<dbReference type="OrthoDB" id="9787460at2"/>
<organism evidence="6 7">
    <name type="scientific">Salipiger thiooxidans</name>
    <dbReference type="NCBI Taxonomy" id="282683"/>
    <lineage>
        <taxon>Bacteria</taxon>
        <taxon>Pseudomonadati</taxon>
        <taxon>Pseudomonadota</taxon>
        <taxon>Alphaproteobacteria</taxon>
        <taxon>Rhodobacterales</taxon>
        <taxon>Roseobacteraceae</taxon>
        <taxon>Salipiger</taxon>
    </lineage>
</organism>
<dbReference type="RefSeq" id="WP_089960021.1">
    <property type="nucleotide sequence ID" value="NZ_FNAV01000008.1"/>
</dbReference>
<gene>
    <name evidence="6" type="ORF">SAMN04488105_108149</name>
</gene>